<evidence type="ECO:0000256" key="8">
    <source>
        <dbReference type="ARBA" id="ARBA00022837"/>
    </source>
</evidence>
<sequence length="142" mass="16071">MRQAALQPVIPNFPTAPTAKKYLPQYLLQQTKTLAWLDWLQERCGRQYCQRKRSTYLAFGAWRYCIQCNNWWESVGTHAAGFGTDTQYWANVNNKYTVQGGGAKNAADKMFIQQGAGTTTITNFLLIMLPNCTSLVEIALPI</sequence>
<evidence type="ECO:0000256" key="1">
    <source>
        <dbReference type="ARBA" id="ARBA00000695"/>
    </source>
</evidence>
<keyword evidence="6" id="KW-0964">Secreted</keyword>
<evidence type="ECO:0000256" key="2">
    <source>
        <dbReference type="ARBA" id="ARBA00001913"/>
    </source>
</evidence>
<dbReference type="AlphaFoldDB" id="A0A915DT65"/>
<dbReference type="InterPro" id="IPR004898">
    <property type="entry name" value="Pectate_lyase_PlyH/PlyE-like"/>
</dbReference>
<comment type="cofactor">
    <cofactor evidence="2">
        <name>Ca(2+)</name>
        <dbReference type="ChEBI" id="CHEBI:29108"/>
    </cofactor>
</comment>
<name>A0A915DT65_9BILA</name>
<dbReference type="GO" id="GO:0005576">
    <property type="term" value="C:extracellular region"/>
    <property type="evidence" value="ECO:0007669"/>
    <property type="project" value="UniProtKB-SubCell"/>
</dbReference>
<accession>A0A915DT65</accession>
<reference evidence="12" key="1">
    <citation type="submission" date="2022-11" db="UniProtKB">
        <authorList>
            <consortium name="WormBaseParasite"/>
        </authorList>
    </citation>
    <scope>IDENTIFICATION</scope>
</reference>
<keyword evidence="11" id="KW-1185">Reference proteome</keyword>
<organism evidence="11 12">
    <name type="scientific">Ditylenchus dipsaci</name>
    <dbReference type="NCBI Taxonomy" id="166011"/>
    <lineage>
        <taxon>Eukaryota</taxon>
        <taxon>Metazoa</taxon>
        <taxon>Ecdysozoa</taxon>
        <taxon>Nematoda</taxon>
        <taxon>Chromadorea</taxon>
        <taxon>Rhabditida</taxon>
        <taxon>Tylenchina</taxon>
        <taxon>Tylenchomorpha</taxon>
        <taxon>Sphaerularioidea</taxon>
        <taxon>Anguinidae</taxon>
        <taxon>Anguininae</taxon>
        <taxon>Ditylenchus</taxon>
    </lineage>
</organism>
<keyword evidence="9" id="KW-0456">Lyase</keyword>
<evidence type="ECO:0000313" key="11">
    <source>
        <dbReference type="Proteomes" id="UP000887574"/>
    </source>
</evidence>
<comment type="function">
    <text evidence="10">Pectinolytic enzyme consist of four classes of enzymes: pectin lyase, polygalacturonase, pectin methylesterase and rhamnogalacturonase. Among pectinolytic enzymes, pectin lyase is the most important in depolymerization of pectin, since it cleaves internal glycosidic bonds of highly methylated pectins. Favors pectate, the anion, over pectin, the methyl ester.</text>
</comment>
<comment type="similarity">
    <text evidence="4">Belongs to the polysaccharide lyase 3 family.</text>
</comment>
<evidence type="ECO:0000256" key="6">
    <source>
        <dbReference type="ARBA" id="ARBA00022525"/>
    </source>
</evidence>
<dbReference type="Proteomes" id="UP000887574">
    <property type="component" value="Unplaced"/>
</dbReference>
<evidence type="ECO:0000256" key="5">
    <source>
        <dbReference type="ARBA" id="ARBA00012272"/>
    </source>
</evidence>
<dbReference type="GO" id="GO:0030570">
    <property type="term" value="F:pectate lyase activity"/>
    <property type="evidence" value="ECO:0007669"/>
    <property type="project" value="UniProtKB-EC"/>
</dbReference>
<evidence type="ECO:0000256" key="4">
    <source>
        <dbReference type="ARBA" id="ARBA00006463"/>
    </source>
</evidence>
<dbReference type="Pfam" id="PF03211">
    <property type="entry name" value="Pectate_lyase"/>
    <property type="match status" value="1"/>
</dbReference>
<comment type="subcellular location">
    <subcellularLocation>
        <location evidence="3">Secreted</location>
    </subcellularLocation>
</comment>
<keyword evidence="7" id="KW-0732">Signal</keyword>
<dbReference type="WBParaSite" id="jg23396">
    <property type="protein sequence ID" value="jg23396"/>
    <property type="gene ID" value="jg23396"/>
</dbReference>
<dbReference type="Gene3D" id="2.160.20.10">
    <property type="entry name" value="Single-stranded right-handed beta-helix, Pectin lyase-like"/>
    <property type="match status" value="1"/>
</dbReference>
<evidence type="ECO:0000256" key="9">
    <source>
        <dbReference type="ARBA" id="ARBA00023239"/>
    </source>
</evidence>
<dbReference type="EC" id="4.2.2.2" evidence="5"/>
<proteinExistence type="inferred from homology"/>
<dbReference type="InterPro" id="IPR011050">
    <property type="entry name" value="Pectin_lyase_fold/virulence"/>
</dbReference>
<evidence type="ECO:0000256" key="10">
    <source>
        <dbReference type="ARBA" id="ARBA00025679"/>
    </source>
</evidence>
<comment type="catalytic activity">
    <reaction evidence="1">
        <text>Eliminative cleavage of (1-&gt;4)-alpha-D-galacturonan to give oligosaccharides with 4-deoxy-alpha-D-galact-4-enuronosyl groups at their non-reducing ends.</text>
        <dbReference type="EC" id="4.2.2.2"/>
    </reaction>
</comment>
<evidence type="ECO:0000313" key="12">
    <source>
        <dbReference type="WBParaSite" id="jg23396"/>
    </source>
</evidence>
<keyword evidence="8" id="KW-0106">Calcium</keyword>
<protein>
    <recommendedName>
        <fullName evidence="5">pectate lyase</fullName>
        <ecNumber evidence="5">4.2.2.2</ecNumber>
    </recommendedName>
</protein>
<evidence type="ECO:0000256" key="7">
    <source>
        <dbReference type="ARBA" id="ARBA00022729"/>
    </source>
</evidence>
<evidence type="ECO:0000256" key="3">
    <source>
        <dbReference type="ARBA" id="ARBA00004613"/>
    </source>
</evidence>
<dbReference type="SUPFAM" id="SSF51126">
    <property type="entry name" value="Pectin lyase-like"/>
    <property type="match status" value="1"/>
</dbReference>
<dbReference type="InterPro" id="IPR012334">
    <property type="entry name" value="Pectin_lyas_fold"/>
</dbReference>